<dbReference type="EMBL" id="JANGAB010000010">
    <property type="protein sequence ID" value="MCQ4950540.1"/>
    <property type="molecule type" value="Genomic_DNA"/>
</dbReference>
<keyword evidence="4" id="KW-0145">Chemotaxis</keyword>
<keyword evidence="1 4" id="KW-0378">Hydrolase</keyword>
<dbReference type="EC" id="3.1.1.61" evidence="2"/>
<feature type="domain" description="CheB-type methylesterase" evidence="5">
    <location>
        <begin position="112"/>
        <end position="304"/>
    </location>
</feature>
<dbReference type="Proteomes" id="UP001205063">
    <property type="component" value="Unassembled WGS sequence"/>
</dbReference>
<evidence type="ECO:0000313" key="7">
    <source>
        <dbReference type="Proteomes" id="UP001205063"/>
    </source>
</evidence>
<dbReference type="GO" id="GO:0000156">
    <property type="term" value="F:phosphorelay response regulator activity"/>
    <property type="evidence" value="ECO:0007669"/>
    <property type="project" value="InterPro"/>
</dbReference>
<dbReference type="InterPro" id="IPR035909">
    <property type="entry name" value="CheB_C"/>
</dbReference>
<dbReference type="SUPFAM" id="SSF52738">
    <property type="entry name" value="Methylesterase CheB, C-terminal domain"/>
    <property type="match status" value="1"/>
</dbReference>
<dbReference type="CDD" id="cd16432">
    <property type="entry name" value="CheB_Rec"/>
    <property type="match status" value="1"/>
</dbReference>
<dbReference type="GO" id="GO:0008984">
    <property type="term" value="F:protein-glutamate methylesterase activity"/>
    <property type="evidence" value="ECO:0007669"/>
    <property type="project" value="UniProtKB-EC"/>
</dbReference>
<dbReference type="PANTHER" id="PTHR42872:SF6">
    <property type="entry name" value="PROTEIN-GLUTAMATE METHYLESTERASE_PROTEIN-GLUTAMINE GLUTAMINASE"/>
    <property type="match status" value="1"/>
</dbReference>
<dbReference type="Pfam" id="PF01339">
    <property type="entry name" value="CheB_methylest"/>
    <property type="match status" value="1"/>
</dbReference>
<dbReference type="RefSeq" id="WP_256136733.1">
    <property type="nucleotide sequence ID" value="NZ_JANGAB010000010.1"/>
</dbReference>
<dbReference type="GO" id="GO:0006935">
    <property type="term" value="P:chemotaxis"/>
    <property type="evidence" value="ECO:0007669"/>
    <property type="project" value="UniProtKB-UniRule"/>
</dbReference>
<protein>
    <recommendedName>
        <fullName evidence="2">protein-glutamate methylesterase</fullName>
        <ecNumber evidence="2">3.1.1.61</ecNumber>
    </recommendedName>
</protein>
<proteinExistence type="predicted"/>
<evidence type="ECO:0000259" key="5">
    <source>
        <dbReference type="PROSITE" id="PS50122"/>
    </source>
</evidence>
<comment type="catalytic activity">
    <reaction evidence="3">
        <text>[protein]-L-glutamate 5-O-methyl ester + H2O = L-glutamyl-[protein] + methanol + H(+)</text>
        <dbReference type="Rhea" id="RHEA:23236"/>
        <dbReference type="Rhea" id="RHEA-COMP:10208"/>
        <dbReference type="Rhea" id="RHEA-COMP:10311"/>
        <dbReference type="ChEBI" id="CHEBI:15377"/>
        <dbReference type="ChEBI" id="CHEBI:15378"/>
        <dbReference type="ChEBI" id="CHEBI:17790"/>
        <dbReference type="ChEBI" id="CHEBI:29973"/>
        <dbReference type="ChEBI" id="CHEBI:82795"/>
        <dbReference type="EC" id="3.1.1.61"/>
    </reaction>
</comment>
<feature type="active site" evidence="4">
    <location>
        <position position="124"/>
    </location>
</feature>
<dbReference type="PROSITE" id="PS50122">
    <property type="entry name" value="CHEB"/>
    <property type="match status" value="1"/>
</dbReference>
<evidence type="ECO:0000256" key="1">
    <source>
        <dbReference type="ARBA" id="ARBA00022801"/>
    </source>
</evidence>
<dbReference type="GO" id="GO:0005737">
    <property type="term" value="C:cytoplasm"/>
    <property type="evidence" value="ECO:0007669"/>
    <property type="project" value="InterPro"/>
</dbReference>
<dbReference type="AlphaFoldDB" id="A0AAW5KJW9"/>
<evidence type="ECO:0000256" key="3">
    <source>
        <dbReference type="ARBA" id="ARBA00048267"/>
    </source>
</evidence>
<feature type="active site" evidence="4">
    <location>
        <position position="150"/>
    </location>
</feature>
<evidence type="ECO:0000256" key="4">
    <source>
        <dbReference type="PROSITE-ProRule" id="PRU00050"/>
    </source>
</evidence>
<dbReference type="InterPro" id="IPR000673">
    <property type="entry name" value="Sig_transdc_resp-reg_Me-estase"/>
</dbReference>
<dbReference type="PANTHER" id="PTHR42872">
    <property type="entry name" value="PROTEIN-GLUTAMATE METHYLESTERASE/PROTEIN-GLUTAMINE GLUTAMINASE"/>
    <property type="match status" value="1"/>
</dbReference>
<reference evidence="6" key="1">
    <citation type="submission" date="2022-06" db="EMBL/GenBank/DDBJ databases">
        <title>Isolation of gut microbiota from human fecal samples.</title>
        <authorList>
            <person name="Pamer E.G."/>
            <person name="Barat B."/>
            <person name="Waligurski E."/>
            <person name="Medina S."/>
            <person name="Paddock L."/>
            <person name="Mostad J."/>
        </authorList>
    </citation>
    <scope>NUCLEOTIDE SEQUENCE</scope>
    <source>
        <strain evidence="6">DFI.7.96</strain>
    </source>
</reference>
<organism evidence="6 7">
    <name type="scientific">Bittarella massiliensis</name>
    <name type="common">ex Durand et al. 2017</name>
    <dbReference type="NCBI Taxonomy" id="1720313"/>
    <lineage>
        <taxon>Bacteria</taxon>
        <taxon>Bacillati</taxon>
        <taxon>Bacillota</taxon>
        <taxon>Clostridia</taxon>
        <taxon>Eubacteriales</taxon>
        <taxon>Oscillospiraceae</taxon>
        <taxon>Bittarella (ex Durand et al. 2017)</taxon>
    </lineage>
</organism>
<gene>
    <name evidence="6" type="ORF">NE646_12820</name>
</gene>
<evidence type="ECO:0000313" key="6">
    <source>
        <dbReference type="EMBL" id="MCQ4950540.1"/>
    </source>
</evidence>
<sequence length="306" mass="32740">MNVVVVALAAETPQLERLVLDALEGEREIALCRGEPGCRADALILAGRSPQFFLSRRDLAPNRVICVGAGPADCHPVPLPAKRDDRALERFRRGLLVHIKSVYAGGRVASGRQSARRLVGIGASTGGPQTLRTILQGLPQSTCAILVVQHFTHGFSSRFREYLAPLCAMQVKQVEDGERAEDGVIYLAEDGRHLTAARQGGAFYLHSRPGEKVNGFCPSADRLFESLAAQAGNSAMGVVLTGMGDDGARGLKHLREEGGLAVAQEERSCAVPSMPREAVRHGGAAEQLTPAEIALRILQFSEGGHR</sequence>
<feature type="active site" evidence="4">
    <location>
        <position position="246"/>
    </location>
</feature>
<name>A0AAW5KJW9_9FIRM</name>
<accession>A0AAW5KJW9</accession>
<evidence type="ECO:0000256" key="2">
    <source>
        <dbReference type="ARBA" id="ARBA00039140"/>
    </source>
</evidence>
<dbReference type="Gene3D" id="3.40.50.180">
    <property type="entry name" value="Methylesterase CheB, C-terminal domain"/>
    <property type="match status" value="1"/>
</dbReference>
<comment type="caution">
    <text evidence="6">The sequence shown here is derived from an EMBL/GenBank/DDBJ whole genome shotgun (WGS) entry which is preliminary data.</text>
</comment>